<feature type="compositionally biased region" description="Polar residues" evidence="2">
    <location>
        <begin position="435"/>
        <end position="445"/>
    </location>
</feature>
<feature type="compositionally biased region" description="Low complexity" evidence="2">
    <location>
        <begin position="482"/>
        <end position="495"/>
    </location>
</feature>
<feature type="compositionally biased region" description="Polar residues" evidence="2">
    <location>
        <begin position="560"/>
        <end position="574"/>
    </location>
</feature>
<feature type="compositionally biased region" description="Low complexity" evidence="2">
    <location>
        <begin position="314"/>
        <end position="323"/>
    </location>
</feature>
<feature type="compositionally biased region" description="Low complexity" evidence="2">
    <location>
        <begin position="376"/>
        <end position="393"/>
    </location>
</feature>
<dbReference type="GO" id="GO:0051286">
    <property type="term" value="C:cell tip"/>
    <property type="evidence" value="ECO:0007669"/>
    <property type="project" value="TreeGrafter"/>
</dbReference>
<dbReference type="InterPro" id="IPR051825">
    <property type="entry name" value="SRCIN1"/>
</dbReference>
<feature type="region of interest" description="Disordered" evidence="2">
    <location>
        <begin position="376"/>
        <end position="505"/>
    </location>
</feature>
<feature type="region of interest" description="Disordered" evidence="2">
    <location>
        <begin position="684"/>
        <end position="716"/>
    </location>
</feature>
<organism evidence="4 5">
    <name type="scientific">Malassezia psittaci</name>
    <dbReference type="NCBI Taxonomy" id="1821823"/>
    <lineage>
        <taxon>Eukaryota</taxon>
        <taxon>Fungi</taxon>
        <taxon>Dikarya</taxon>
        <taxon>Basidiomycota</taxon>
        <taxon>Ustilaginomycotina</taxon>
        <taxon>Malasseziomycetes</taxon>
        <taxon>Malasseziales</taxon>
        <taxon>Malasseziaceae</taxon>
        <taxon>Malassezia</taxon>
    </lineage>
</organism>
<feature type="region of interest" description="Disordered" evidence="2">
    <location>
        <begin position="1"/>
        <end position="58"/>
    </location>
</feature>
<feature type="compositionally biased region" description="Basic and acidic residues" evidence="2">
    <location>
        <begin position="17"/>
        <end position="35"/>
    </location>
</feature>
<feature type="compositionally biased region" description="Polar residues" evidence="2">
    <location>
        <begin position="408"/>
        <end position="425"/>
    </location>
</feature>
<name>A0AAF0JGE6_9BASI</name>
<dbReference type="PANTHER" id="PTHR22741">
    <property type="entry name" value="P140CAP/SNIP-RELATED"/>
    <property type="match status" value="1"/>
</dbReference>
<keyword evidence="1" id="KW-0175">Coiled coil</keyword>
<feature type="compositionally biased region" description="Basic and acidic residues" evidence="2">
    <location>
        <begin position="684"/>
        <end position="710"/>
    </location>
</feature>
<evidence type="ECO:0000256" key="2">
    <source>
        <dbReference type="SAM" id="MobiDB-lite"/>
    </source>
</evidence>
<gene>
    <name evidence="4" type="primary">BUD6</name>
    <name evidence="4" type="ORF">MPSI1_004026</name>
</gene>
<dbReference type="Pfam" id="PF23153">
    <property type="entry name" value="Aip3p_Bud6_N"/>
    <property type="match status" value="1"/>
</dbReference>
<feature type="region of interest" description="Disordered" evidence="2">
    <location>
        <begin position="1183"/>
        <end position="1220"/>
    </location>
</feature>
<dbReference type="AlphaFoldDB" id="A0AAF0JGE6"/>
<feature type="region of interest" description="Disordered" evidence="2">
    <location>
        <begin position="525"/>
        <end position="574"/>
    </location>
</feature>
<accession>A0AAF0JGE6</accession>
<dbReference type="GO" id="GO:0005737">
    <property type="term" value="C:cytoplasm"/>
    <property type="evidence" value="ECO:0007669"/>
    <property type="project" value="TreeGrafter"/>
</dbReference>
<feature type="compositionally biased region" description="Polar residues" evidence="2">
    <location>
        <begin position="525"/>
        <end position="541"/>
    </location>
</feature>
<dbReference type="InterPro" id="IPR022782">
    <property type="entry name" value="AIP3-like_C"/>
</dbReference>
<evidence type="ECO:0000313" key="4">
    <source>
        <dbReference type="EMBL" id="WFD45344.1"/>
    </source>
</evidence>
<evidence type="ECO:0000256" key="1">
    <source>
        <dbReference type="ARBA" id="ARBA00023054"/>
    </source>
</evidence>
<feature type="compositionally biased region" description="Basic and acidic residues" evidence="2">
    <location>
        <begin position="291"/>
        <end position="313"/>
    </location>
</feature>
<feature type="compositionally biased region" description="Polar residues" evidence="2">
    <location>
        <begin position="194"/>
        <end position="253"/>
    </location>
</feature>
<feature type="compositionally biased region" description="Low complexity" evidence="2">
    <location>
        <begin position="262"/>
        <end position="278"/>
    </location>
</feature>
<dbReference type="GO" id="GO:0005519">
    <property type="term" value="F:cytoskeletal regulatory protein binding"/>
    <property type="evidence" value="ECO:0007669"/>
    <property type="project" value="InterPro"/>
</dbReference>
<evidence type="ECO:0000313" key="5">
    <source>
        <dbReference type="Proteomes" id="UP001214628"/>
    </source>
</evidence>
<dbReference type="Gene3D" id="1.20.58.1540">
    <property type="entry name" value="Actin interacting protein 3, C-terminal domain"/>
    <property type="match status" value="1"/>
</dbReference>
<dbReference type="Proteomes" id="UP001214628">
    <property type="component" value="Chromosome 8"/>
</dbReference>
<dbReference type="InterPro" id="IPR005613">
    <property type="entry name" value="AIP3_C"/>
</dbReference>
<dbReference type="GO" id="GO:0030010">
    <property type="term" value="P:establishment of cell polarity"/>
    <property type="evidence" value="ECO:0007669"/>
    <property type="project" value="TreeGrafter"/>
</dbReference>
<dbReference type="InterPro" id="IPR056279">
    <property type="entry name" value="Aip3p_Bud6_N"/>
</dbReference>
<sequence>MNFEGDAYRGPSGGTPRENKQTPDVSHLADARTDTRGAGITDNQQQLSEDLPRGSANSVNHMESSVTRLLVATKLLLESLTKWSLGTHTESQVSEIYVRLGNDFNAALAAFAGYGIDMSDMYSVPTDLRSCLETCLSETASPAALERYLPRIREIIIRLLQGLKSKQASYKQLLLEQRTQSGNSRRTAHALRTDANTTDSRATLRSSIPASLARSQLMSESSSKGFDWSNSNPVSQPQPVGSHTSSEASSQSKFRAGVANQRESPISSDSRSSWRSNSQLGNHPQPSLDRSQIDRPESSRDYRETLHQIREEPFTTSFSSDSSVTRMPPPAVPTATSVQASELNNAAEVIRGPTTGAGAGVGVGAVAGPTGAATRQAAPAAPAGQTAPAGQAALSSSASEQVAPPSSAPEQTTFKHSAPEQTTFKPSAPEPITFEQLTSEQEASGQTSSSRQTTSRQETPAKSASAQVVPDQVPGNPPGKVSTSTSGSANSSSTSPPHGPRPIMASLPFLGKRAATDVRSQHINTPENLSQAGNPSTSTDPHPNYAGLSAGKPSELDMNPGSSMPSHSDNPDSINLQMLRSRDTLERRASKRFSAYNYNKMGVASGLLQGAGTQLGTSPRSSVESRIRHTPHTSLVNTGEFPSSMLGGADTSVNSIDSTLDSLGGIPAKHTPAEVEPDSFDHAAAETSQDRPDQRSESKVVVPHDGKQAEESYAPSTPNSLHLFVQLGRQTRKVSVAVDPTEPCRGLTIARLRMLFVDQFAYSPGMDNFPPIYIKDPQSGVQYQLDDLEDVQEKSLLTLNIEPLDQVKQHVDLALTNVTKELREMKSLLRDVQDSHETSRVNPKATPIPDAAFKAAGQRVSTYVGTPQLDSEQSATESAPASKEIEAAGLHWAHELKSHYQALQKLRHDFAILRQVHGEAEQDTRSIFDQVREQVKEMEQVTALGPSAGRNLIESGKFKLDARSQEVLTTVEDLQDLVEDLKMDVSHRGVKPRPNDIQRISSEIDLITKRLDELESFVQNVKPGWKKTWESELQNIVDEQEFLHYQEGLIADLKQDHLALQDVFANIQQVVKLRTITEAGSVAESGSRLQRYVPPSPDMEHEGIGTVMIEVRGQSIDHDRRLRALQAAERSREKARAGYKDEFASELAGFVDGNALRKTGGHREVDRIRQKRDQNVLRTMMMSDQHKDPSAANTLSSGAQAQSALPSAVQPNSGMDSMSN</sequence>
<feature type="compositionally biased region" description="Polar residues" evidence="2">
    <location>
        <begin position="279"/>
        <end position="290"/>
    </location>
</feature>
<reference evidence="4" key="1">
    <citation type="submission" date="2023-02" db="EMBL/GenBank/DDBJ databases">
        <title>Mating type loci evolution in Malassezia.</title>
        <authorList>
            <person name="Coelho M.A."/>
        </authorList>
    </citation>
    <scope>NUCLEOTIDE SEQUENCE</scope>
    <source>
        <strain evidence="4">CBS 14136</strain>
    </source>
</reference>
<feature type="compositionally biased region" description="Low complexity" evidence="2">
    <location>
        <begin position="446"/>
        <end position="457"/>
    </location>
</feature>
<dbReference type="Pfam" id="PF03915">
    <property type="entry name" value="AIP3"/>
    <property type="match status" value="1"/>
</dbReference>
<dbReference type="EMBL" id="CP118382">
    <property type="protein sequence ID" value="WFD45344.1"/>
    <property type="molecule type" value="Genomic_DNA"/>
</dbReference>
<feature type="compositionally biased region" description="Polar residues" evidence="2">
    <location>
        <begin position="1191"/>
        <end position="1220"/>
    </location>
</feature>
<dbReference type="PANTHER" id="PTHR22741:SF10">
    <property type="entry name" value="COILED-COIL DOMAIN-CONTAINING PROTEIN CG32809"/>
    <property type="match status" value="1"/>
</dbReference>
<feature type="region of interest" description="Disordered" evidence="2">
    <location>
        <begin position="178"/>
        <end position="336"/>
    </location>
</feature>
<keyword evidence="5" id="KW-1185">Reference proteome</keyword>
<evidence type="ECO:0000259" key="3">
    <source>
        <dbReference type="SMART" id="SM00806"/>
    </source>
</evidence>
<feature type="domain" description="Actin interacting protein 3 C-terminal" evidence="3">
    <location>
        <begin position="724"/>
        <end position="1174"/>
    </location>
</feature>
<protein>
    <submittedName>
        <fullName evidence="4">Bud site selection protein 6</fullName>
    </submittedName>
</protein>
<proteinExistence type="predicted"/>
<dbReference type="SMART" id="SM00806">
    <property type="entry name" value="AIP3"/>
    <property type="match status" value="1"/>
</dbReference>